<evidence type="ECO:0000313" key="5">
    <source>
        <dbReference type="Proteomes" id="UP000240624"/>
    </source>
</evidence>
<dbReference type="InterPro" id="IPR051783">
    <property type="entry name" value="NAD(P)-dependent_oxidoreduct"/>
</dbReference>
<keyword evidence="5" id="KW-1185">Reference proteome</keyword>
<feature type="domain" description="NAD-dependent epimerase/dehydratase" evidence="1">
    <location>
        <begin position="5"/>
        <end position="173"/>
    </location>
</feature>
<dbReference type="PANTHER" id="PTHR48079">
    <property type="entry name" value="PROTEIN YEEZ"/>
    <property type="match status" value="1"/>
</dbReference>
<name>A0A1X6Z7W5_9RHOB</name>
<sequence length="313" mass="33414">MGDVIAVTGAGGFLGRAVVARAREKSHPVRAILRGDPPEAWAADPGIDVIRADLRHELPALDGAAAVIHAAARMSGDDAAQARDTVTPSAALLQRAAQAGARLVLVSSISVLGARDLAPFALVDEATPVEPHPERRDAYTRAKLAQERDACEISARYGAQLRIVRPGAIFGAGRLWNAHMGIELGPLVLGPRHAGELPLCWLPHAAQILLLAATRPQAQTIELIHALDDDRPDRARFLAALGRRGLPLGWRGFDMAARALTPLGPRLPGLLRREVLRARLMPLRYANARAHALGFRAEAGLEAAMADARRARA</sequence>
<dbReference type="PANTHER" id="PTHR48079:SF6">
    <property type="entry name" value="NAD(P)-BINDING DOMAIN-CONTAINING PROTEIN-RELATED"/>
    <property type="match status" value="1"/>
</dbReference>
<evidence type="ECO:0000313" key="3">
    <source>
        <dbReference type="EMBL" id="SLN43590.1"/>
    </source>
</evidence>
<dbReference type="Gene3D" id="3.40.50.720">
    <property type="entry name" value="NAD(P)-binding Rossmann-like Domain"/>
    <property type="match status" value="1"/>
</dbReference>
<dbReference type="Proteomes" id="UP000193495">
    <property type="component" value="Unassembled WGS sequence"/>
</dbReference>
<dbReference type="GO" id="GO:0016853">
    <property type="term" value="F:isomerase activity"/>
    <property type="evidence" value="ECO:0007669"/>
    <property type="project" value="UniProtKB-KW"/>
</dbReference>
<reference evidence="3 4" key="1">
    <citation type="submission" date="2017-03" db="EMBL/GenBank/DDBJ databases">
        <authorList>
            <person name="Afonso C.L."/>
            <person name="Miller P.J."/>
            <person name="Scott M.A."/>
            <person name="Spackman E."/>
            <person name="Goraichik I."/>
            <person name="Dimitrov K.M."/>
            <person name="Suarez D.L."/>
            <person name="Swayne D.E."/>
        </authorList>
    </citation>
    <scope>NUCLEOTIDE SEQUENCE [LARGE SCALE GENOMIC DNA]</scope>
    <source>
        <strain evidence="3 4">CECT 8367</strain>
    </source>
</reference>
<dbReference type="EMBL" id="FWFY01000004">
    <property type="protein sequence ID" value="SLN43590.1"/>
    <property type="molecule type" value="Genomic_DNA"/>
</dbReference>
<dbReference type="EMBL" id="PYGB01000004">
    <property type="protein sequence ID" value="PSK86599.1"/>
    <property type="molecule type" value="Genomic_DNA"/>
</dbReference>
<keyword evidence="3" id="KW-0413">Isomerase</keyword>
<evidence type="ECO:0000313" key="2">
    <source>
        <dbReference type="EMBL" id="PSK86599.1"/>
    </source>
</evidence>
<dbReference type="InterPro" id="IPR036291">
    <property type="entry name" value="NAD(P)-bd_dom_sf"/>
</dbReference>
<gene>
    <name evidence="2" type="ORF">CLV79_10428</name>
    <name evidence="3" type="ORF">LOS8367_01923</name>
</gene>
<dbReference type="Pfam" id="PF01370">
    <property type="entry name" value="Epimerase"/>
    <property type="match status" value="1"/>
</dbReference>
<dbReference type="GO" id="GO:0005737">
    <property type="term" value="C:cytoplasm"/>
    <property type="evidence" value="ECO:0007669"/>
    <property type="project" value="TreeGrafter"/>
</dbReference>
<reference evidence="2 5" key="2">
    <citation type="submission" date="2018-03" db="EMBL/GenBank/DDBJ databases">
        <title>Genomic Encyclopedia of Archaeal and Bacterial Type Strains, Phase II (KMG-II): from individual species to whole genera.</title>
        <authorList>
            <person name="Goeker M."/>
        </authorList>
    </citation>
    <scope>NUCLEOTIDE SEQUENCE [LARGE SCALE GENOMIC DNA]</scope>
    <source>
        <strain evidence="2 5">DSM 29956</strain>
    </source>
</reference>
<organism evidence="3 4">
    <name type="scientific">Limimaricola soesokkakensis</name>
    <dbReference type="NCBI Taxonomy" id="1343159"/>
    <lineage>
        <taxon>Bacteria</taxon>
        <taxon>Pseudomonadati</taxon>
        <taxon>Pseudomonadota</taxon>
        <taxon>Alphaproteobacteria</taxon>
        <taxon>Rhodobacterales</taxon>
        <taxon>Paracoccaceae</taxon>
        <taxon>Limimaricola</taxon>
    </lineage>
</organism>
<dbReference type="SUPFAM" id="SSF51735">
    <property type="entry name" value="NAD(P)-binding Rossmann-fold domains"/>
    <property type="match status" value="1"/>
</dbReference>
<evidence type="ECO:0000313" key="4">
    <source>
        <dbReference type="Proteomes" id="UP000193495"/>
    </source>
</evidence>
<accession>A0A1X6Z7W5</accession>
<dbReference type="Proteomes" id="UP000240624">
    <property type="component" value="Unassembled WGS sequence"/>
</dbReference>
<dbReference type="AlphaFoldDB" id="A0A1X6Z7W5"/>
<dbReference type="GO" id="GO:0004029">
    <property type="term" value="F:aldehyde dehydrogenase (NAD+) activity"/>
    <property type="evidence" value="ECO:0007669"/>
    <property type="project" value="TreeGrafter"/>
</dbReference>
<dbReference type="InterPro" id="IPR001509">
    <property type="entry name" value="Epimerase_deHydtase"/>
</dbReference>
<dbReference type="RefSeq" id="WP_165761428.1">
    <property type="nucleotide sequence ID" value="NZ_FWFY01000004.1"/>
</dbReference>
<proteinExistence type="predicted"/>
<evidence type="ECO:0000259" key="1">
    <source>
        <dbReference type="Pfam" id="PF01370"/>
    </source>
</evidence>
<protein>
    <submittedName>
        <fullName evidence="3">3 beta-hydroxysteroid dehydrogenase/Delta 5--&gt;4-isomerase</fullName>
    </submittedName>
    <submittedName>
        <fullName evidence="2">UDP-glucose 4-epimerase</fullName>
    </submittedName>
</protein>